<dbReference type="Pfam" id="PF04336">
    <property type="entry name" value="ACP_PD"/>
    <property type="match status" value="1"/>
</dbReference>
<keyword evidence="4" id="KW-0275">Fatty acid biosynthesis</keyword>
<dbReference type="RefSeq" id="WP_166851095.1">
    <property type="nucleotide sequence ID" value="NZ_JAAONY010000001.1"/>
</dbReference>
<keyword evidence="1" id="KW-0444">Lipid biosynthesis</keyword>
<dbReference type="InterPro" id="IPR007431">
    <property type="entry name" value="ACP_PD"/>
</dbReference>
<keyword evidence="2" id="KW-0378">Hydrolase</keyword>
<dbReference type="PANTHER" id="PTHR38764">
    <property type="entry name" value="ACYL CARRIER PROTEIN PHOSPHODIESTERASE"/>
    <property type="match status" value="1"/>
</dbReference>
<dbReference type="GO" id="GO:0008770">
    <property type="term" value="F:[acyl-carrier-protein] phosphodiesterase activity"/>
    <property type="evidence" value="ECO:0007669"/>
    <property type="project" value="InterPro"/>
</dbReference>
<gene>
    <name evidence="5" type="ORF">HNR48_000758</name>
</gene>
<dbReference type="EMBL" id="JACHHT010000001">
    <property type="protein sequence ID" value="MBB6520480.1"/>
    <property type="molecule type" value="Genomic_DNA"/>
</dbReference>
<evidence type="ECO:0000313" key="5">
    <source>
        <dbReference type="EMBL" id="MBB6520480.1"/>
    </source>
</evidence>
<protein>
    <submittedName>
        <fullName evidence="5">Acyl carrier protein phosphodiesterase</fullName>
    </submittedName>
</protein>
<evidence type="ECO:0000256" key="3">
    <source>
        <dbReference type="ARBA" id="ARBA00023098"/>
    </source>
</evidence>
<accession>A0A7X0JS98</accession>
<proteinExistence type="predicted"/>
<dbReference type="GO" id="GO:0006633">
    <property type="term" value="P:fatty acid biosynthetic process"/>
    <property type="evidence" value="ECO:0007669"/>
    <property type="project" value="UniProtKB-KW"/>
</dbReference>
<organism evidence="5 6">
    <name type="scientific">Pseudoteredinibacter isoporae</name>
    <dbReference type="NCBI Taxonomy" id="570281"/>
    <lineage>
        <taxon>Bacteria</taxon>
        <taxon>Pseudomonadati</taxon>
        <taxon>Pseudomonadota</taxon>
        <taxon>Gammaproteobacteria</taxon>
        <taxon>Cellvibrionales</taxon>
        <taxon>Cellvibrionaceae</taxon>
        <taxon>Pseudoteredinibacter</taxon>
    </lineage>
</organism>
<keyword evidence="6" id="KW-1185">Reference proteome</keyword>
<name>A0A7X0JS98_9GAMM</name>
<evidence type="ECO:0000256" key="4">
    <source>
        <dbReference type="ARBA" id="ARBA00023160"/>
    </source>
</evidence>
<dbReference type="PANTHER" id="PTHR38764:SF1">
    <property type="entry name" value="ACYL CARRIER PROTEIN PHOSPHODIESTERASE"/>
    <property type="match status" value="1"/>
</dbReference>
<evidence type="ECO:0000256" key="2">
    <source>
        <dbReference type="ARBA" id="ARBA00022801"/>
    </source>
</evidence>
<sequence>MNYLAHAFLSGDNTKVQLGGLLGDFQKGPLPQLPLTDTSRHSAFLQQPDIHFGIEHHRAIDAYSDSLESFRECAALFDKRFRRVAPIVVDICFDHYLAKQWSQHHMQTLSEFANGLYLTMARCPDAPSGFVRFRERSRSADLFNLYQDTETIAVALERVAQRFSRPHLMDGAYDNWLSRYEDMEAGFERCFAEIKHFAGNRLADEGYPTSNWRL</sequence>
<dbReference type="Proteomes" id="UP000528457">
    <property type="component" value="Unassembled WGS sequence"/>
</dbReference>
<dbReference type="AlphaFoldDB" id="A0A7X0JS98"/>
<reference evidence="5 6" key="1">
    <citation type="submission" date="2020-08" db="EMBL/GenBank/DDBJ databases">
        <title>Genomic Encyclopedia of Type Strains, Phase IV (KMG-IV): sequencing the most valuable type-strain genomes for metagenomic binning, comparative biology and taxonomic classification.</title>
        <authorList>
            <person name="Goeker M."/>
        </authorList>
    </citation>
    <scope>NUCLEOTIDE SEQUENCE [LARGE SCALE GENOMIC DNA]</scope>
    <source>
        <strain evidence="5 6">DSM 22368</strain>
    </source>
</reference>
<evidence type="ECO:0000313" key="6">
    <source>
        <dbReference type="Proteomes" id="UP000528457"/>
    </source>
</evidence>
<dbReference type="InParanoid" id="A0A7X0JS98"/>
<dbReference type="FunCoup" id="A0A7X0JS98">
    <property type="interactions" value="25"/>
</dbReference>
<keyword evidence="3" id="KW-0443">Lipid metabolism</keyword>
<evidence type="ECO:0000256" key="1">
    <source>
        <dbReference type="ARBA" id="ARBA00022516"/>
    </source>
</evidence>
<keyword evidence="4" id="KW-0276">Fatty acid metabolism</keyword>
<comment type="caution">
    <text evidence="5">The sequence shown here is derived from an EMBL/GenBank/DDBJ whole genome shotgun (WGS) entry which is preliminary data.</text>
</comment>